<proteinExistence type="predicted"/>
<evidence type="ECO:0000313" key="1">
    <source>
        <dbReference type="EMBL" id="JAD56865.1"/>
    </source>
</evidence>
<organism evidence="1">
    <name type="scientific">Arundo donax</name>
    <name type="common">Giant reed</name>
    <name type="synonym">Donax arundinaceus</name>
    <dbReference type="NCBI Taxonomy" id="35708"/>
    <lineage>
        <taxon>Eukaryota</taxon>
        <taxon>Viridiplantae</taxon>
        <taxon>Streptophyta</taxon>
        <taxon>Embryophyta</taxon>
        <taxon>Tracheophyta</taxon>
        <taxon>Spermatophyta</taxon>
        <taxon>Magnoliopsida</taxon>
        <taxon>Liliopsida</taxon>
        <taxon>Poales</taxon>
        <taxon>Poaceae</taxon>
        <taxon>PACMAD clade</taxon>
        <taxon>Arundinoideae</taxon>
        <taxon>Arundineae</taxon>
        <taxon>Arundo</taxon>
    </lineage>
</organism>
<name>A0A0A9B6P9_ARUDO</name>
<accession>A0A0A9B6P9</accession>
<reference evidence="1" key="1">
    <citation type="submission" date="2014-09" db="EMBL/GenBank/DDBJ databases">
        <authorList>
            <person name="Magalhaes I.L.F."/>
            <person name="Oliveira U."/>
            <person name="Santos F.R."/>
            <person name="Vidigal T.H.D.A."/>
            <person name="Brescovit A.D."/>
            <person name="Santos A.J."/>
        </authorList>
    </citation>
    <scope>NUCLEOTIDE SEQUENCE</scope>
    <source>
        <tissue evidence="1">Shoot tissue taken approximately 20 cm above the soil surface</tissue>
    </source>
</reference>
<dbReference type="EMBL" id="GBRH01241030">
    <property type="protein sequence ID" value="JAD56865.1"/>
    <property type="molecule type" value="Transcribed_RNA"/>
</dbReference>
<reference evidence="1" key="2">
    <citation type="journal article" date="2015" name="Data Brief">
        <title>Shoot transcriptome of the giant reed, Arundo donax.</title>
        <authorList>
            <person name="Barrero R.A."/>
            <person name="Guerrero F.D."/>
            <person name="Moolhuijzen P."/>
            <person name="Goolsby J.A."/>
            <person name="Tidwell J."/>
            <person name="Bellgard S.E."/>
            <person name="Bellgard M.I."/>
        </authorList>
    </citation>
    <scope>NUCLEOTIDE SEQUENCE</scope>
    <source>
        <tissue evidence="1">Shoot tissue taken approximately 20 cm above the soil surface</tissue>
    </source>
</reference>
<protein>
    <submittedName>
        <fullName evidence="1">Uncharacterized protein</fullName>
    </submittedName>
</protein>
<dbReference type="AlphaFoldDB" id="A0A0A9B6P9"/>
<sequence length="43" mass="4756">MGPLISFPFLSSFVTMVSSRPGFRTTTLSDYRLLLVQSSPCQS</sequence>